<reference evidence="13" key="1">
    <citation type="journal article" date="2015" name="Nat. Genet.">
        <title>The pineapple genome and the evolution of CAM photosynthesis.</title>
        <authorList>
            <person name="Ming R."/>
            <person name="VanBuren R."/>
            <person name="Wai C.M."/>
            <person name="Tang H."/>
            <person name="Schatz M.C."/>
            <person name="Bowers J.E."/>
            <person name="Lyons E."/>
            <person name="Wang M.L."/>
            <person name="Chen J."/>
            <person name="Biggers E."/>
            <person name="Zhang J."/>
            <person name="Huang L."/>
            <person name="Zhang L."/>
            <person name="Miao W."/>
            <person name="Zhang J."/>
            <person name="Ye Z."/>
            <person name="Miao C."/>
            <person name="Lin Z."/>
            <person name="Wang H."/>
            <person name="Zhou H."/>
            <person name="Yim W.C."/>
            <person name="Priest H.D."/>
            <person name="Zheng C."/>
            <person name="Woodhouse M."/>
            <person name="Edger P.P."/>
            <person name="Guyot R."/>
            <person name="Guo H.B."/>
            <person name="Guo H."/>
            <person name="Zheng G."/>
            <person name="Singh R."/>
            <person name="Sharma A."/>
            <person name="Min X."/>
            <person name="Zheng Y."/>
            <person name="Lee H."/>
            <person name="Gurtowski J."/>
            <person name="Sedlazeck F.J."/>
            <person name="Harkess A."/>
            <person name="McKain M.R."/>
            <person name="Liao Z."/>
            <person name="Fang J."/>
            <person name="Liu J."/>
            <person name="Zhang X."/>
            <person name="Zhang Q."/>
            <person name="Hu W."/>
            <person name="Qin Y."/>
            <person name="Wang K."/>
            <person name="Chen L.Y."/>
            <person name="Shirley N."/>
            <person name="Lin Y.R."/>
            <person name="Liu L.Y."/>
            <person name="Hernandez A.G."/>
            <person name="Wright C.L."/>
            <person name="Bulone V."/>
            <person name="Tuskan G.A."/>
            <person name="Heath K."/>
            <person name="Zee F."/>
            <person name="Moore P.H."/>
            <person name="Sunkar R."/>
            <person name="Leebens-Mack J.H."/>
            <person name="Mockler T."/>
            <person name="Bennetzen J.L."/>
            <person name="Freeling M."/>
            <person name="Sankoff D."/>
            <person name="Paterson A.H."/>
            <person name="Zhu X."/>
            <person name="Yang X."/>
            <person name="Smith J.A."/>
            <person name="Cushman J.C."/>
            <person name="Paull R.E."/>
            <person name="Yu Q."/>
        </authorList>
    </citation>
    <scope>NUCLEOTIDE SEQUENCE [LARGE SCALE GENOMIC DNA]</scope>
    <source>
        <strain evidence="13">cv. F153</strain>
    </source>
</reference>
<feature type="compositionally biased region" description="Basic and acidic residues" evidence="11">
    <location>
        <begin position="326"/>
        <end position="337"/>
    </location>
</feature>
<dbReference type="GeneID" id="109723462"/>
<dbReference type="Proteomes" id="UP000515123">
    <property type="component" value="Linkage group 17"/>
</dbReference>
<evidence type="ECO:0000259" key="12">
    <source>
        <dbReference type="PROSITE" id="PS51745"/>
    </source>
</evidence>
<proteinExistence type="inferred from homology"/>
<comment type="function">
    <text evidence="1 10">Aux/IAA proteins are short-lived transcriptional factors that function as repressors of early auxin response genes at low auxin concentrations.</text>
</comment>
<keyword evidence="8 10" id="KW-0539">Nucleus</keyword>
<dbReference type="SUPFAM" id="SSF54277">
    <property type="entry name" value="CAD &amp; PB1 domains"/>
    <property type="match status" value="1"/>
</dbReference>
<dbReference type="PANTHER" id="PTHR31734">
    <property type="entry name" value="AUXIN-RESPONSIVE PROTEIN IAA17"/>
    <property type="match status" value="1"/>
</dbReference>
<keyword evidence="5 10" id="KW-0678">Repressor</keyword>
<evidence type="ECO:0000313" key="14">
    <source>
        <dbReference type="RefSeq" id="XP_020107413.1"/>
    </source>
</evidence>
<organism evidence="13 14">
    <name type="scientific">Ananas comosus</name>
    <name type="common">Pineapple</name>
    <name type="synonym">Ananas ananas</name>
    <dbReference type="NCBI Taxonomy" id="4615"/>
    <lineage>
        <taxon>Eukaryota</taxon>
        <taxon>Viridiplantae</taxon>
        <taxon>Streptophyta</taxon>
        <taxon>Embryophyta</taxon>
        <taxon>Tracheophyta</taxon>
        <taxon>Spermatophyta</taxon>
        <taxon>Magnoliopsida</taxon>
        <taxon>Liliopsida</taxon>
        <taxon>Poales</taxon>
        <taxon>Bromeliaceae</taxon>
        <taxon>Bromelioideae</taxon>
        <taxon>Ananas</taxon>
    </lineage>
</organism>
<dbReference type="Gene3D" id="3.10.20.90">
    <property type="entry name" value="Phosphatidylinositol 3-kinase Catalytic Subunit, Chain A, domain 1"/>
    <property type="match status" value="1"/>
</dbReference>
<sequence>MPFERGGTHEDHNNTKENAISFQSNLELRLGISSSDNSCSNNMACSKAMNSTVKGFSCSTSTSNIAPAVLYQSSSSSVLGLGGGGSYMGFPQSPLGFVHPWSLAARQQKAAIEQAHHQKSNNLASGSASASAAVASSSLSRATQLPPLAAVVGWPPVREFRRNLVSTNLPKSAMDDHEKGATSAKPAAENIDDNDDDDDNSNVMKRRTESRPTMFVKVNMEGYVVGRKINLRAHDSYESLSRAVQKMFSNFFSTTYFNNSGEEEDDDVADPDFILLYEDHEGDRMLVGDVPWELFITSVKRLYIAHNRKMQENGNGNGGVADDDDQHMKKQQNEVDK</sequence>
<evidence type="ECO:0000256" key="11">
    <source>
        <dbReference type="SAM" id="MobiDB-lite"/>
    </source>
</evidence>
<gene>
    <name evidence="14" type="primary">LOC109723462</name>
</gene>
<dbReference type="PANTHER" id="PTHR31734:SF120">
    <property type="entry name" value="AUXIN-RESPONSIVE PROTEIN IAA25"/>
    <property type="match status" value="1"/>
</dbReference>
<comment type="subunit">
    <text evidence="4 10">Homodimers and heterodimers.</text>
</comment>
<evidence type="ECO:0000256" key="10">
    <source>
        <dbReference type="RuleBase" id="RU004549"/>
    </source>
</evidence>
<evidence type="ECO:0000256" key="8">
    <source>
        <dbReference type="ARBA" id="ARBA00023242"/>
    </source>
</evidence>
<feature type="region of interest" description="Disordered" evidence="11">
    <location>
        <begin position="168"/>
        <end position="207"/>
    </location>
</feature>
<evidence type="ECO:0000256" key="2">
    <source>
        <dbReference type="ARBA" id="ARBA00004123"/>
    </source>
</evidence>
<dbReference type="Pfam" id="PF02309">
    <property type="entry name" value="AUX_IAA"/>
    <property type="match status" value="1"/>
</dbReference>
<dbReference type="PROSITE" id="PS51745">
    <property type="entry name" value="PB1"/>
    <property type="match status" value="1"/>
</dbReference>
<evidence type="ECO:0000313" key="13">
    <source>
        <dbReference type="Proteomes" id="UP000515123"/>
    </source>
</evidence>
<keyword evidence="9 10" id="KW-0927">Auxin signaling pathway</keyword>
<keyword evidence="6 10" id="KW-0805">Transcription regulation</keyword>
<evidence type="ECO:0000256" key="9">
    <source>
        <dbReference type="ARBA" id="ARBA00023294"/>
    </source>
</evidence>
<protein>
    <recommendedName>
        <fullName evidence="10">Auxin-responsive protein</fullName>
    </recommendedName>
</protein>
<name>A0A6P5GN08_ANACO</name>
<dbReference type="InterPro" id="IPR003311">
    <property type="entry name" value="AUX_IAA"/>
</dbReference>
<dbReference type="OrthoDB" id="615826at2759"/>
<feature type="domain" description="PB1" evidence="12">
    <location>
        <begin position="213"/>
        <end position="307"/>
    </location>
</feature>
<evidence type="ECO:0000256" key="5">
    <source>
        <dbReference type="ARBA" id="ARBA00022491"/>
    </source>
</evidence>
<comment type="similarity">
    <text evidence="3 10">Belongs to the Aux/IAA family.</text>
</comment>
<dbReference type="GO" id="GO:0009734">
    <property type="term" value="P:auxin-activated signaling pathway"/>
    <property type="evidence" value="ECO:0007669"/>
    <property type="project" value="UniProtKB-UniRule"/>
</dbReference>
<dbReference type="InterPro" id="IPR053793">
    <property type="entry name" value="PB1-like"/>
</dbReference>
<evidence type="ECO:0000256" key="6">
    <source>
        <dbReference type="ARBA" id="ARBA00023015"/>
    </source>
</evidence>
<dbReference type="InterPro" id="IPR033389">
    <property type="entry name" value="AUX/IAA_dom"/>
</dbReference>
<keyword evidence="7 10" id="KW-0804">Transcription</keyword>
<evidence type="ECO:0000256" key="7">
    <source>
        <dbReference type="ARBA" id="ARBA00023163"/>
    </source>
</evidence>
<dbReference type="GO" id="GO:0005634">
    <property type="term" value="C:nucleus"/>
    <property type="evidence" value="ECO:0007669"/>
    <property type="project" value="UniProtKB-SubCell"/>
</dbReference>
<dbReference type="RefSeq" id="XP_020107413.1">
    <property type="nucleotide sequence ID" value="XM_020251824.1"/>
</dbReference>
<accession>A0A6P5GN08</accession>
<keyword evidence="13" id="KW-1185">Reference proteome</keyword>
<feature type="region of interest" description="Disordered" evidence="11">
    <location>
        <begin position="310"/>
        <end position="337"/>
    </location>
</feature>
<evidence type="ECO:0000256" key="3">
    <source>
        <dbReference type="ARBA" id="ARBA00006728"/>
    </source>
</evidence>
<evidence type="ECO:0000256" key="1">
    <source>
        <dbReference type="ARBA" id="ARBA00002159"/>
    </source>
</evidence>
<dbReference type="AlphaFoldDB" id="A0A6P5GN08"/>
<dbReference type="GO" id="GO:0006355">
    <property type="term" value="P:regulation of DNA-templated transcription"/>
    <property type="evidence" value="ECO:0007669"/>
    <property type="project" value="InterPro"/>
</dbReference>
<evidence type="ECO:0000256" key="4">
    <source>
        <dbReference type="ARBA" id="ARBA00011726"/>
    </source>
</evidence>
<reference evidence="14" key="2">
    <citation type="submission" date="2025-08" db="UniProtKB">
        <authorList>
            <consortium name="RefSeq"/>
        </authorList>
    </citation>
    <scope>IDENTIFICATION</scope>
    <source>
        <tissue evidence="14">Leaf</tissue>
    </source>
</reference>
<feature type="compositionally biased region" description="Acidic residues" evidence="11">
    <location>
        <begin position="190"/>
        <end position="200"/>
    </location>
</feature>
<comment type="subcellular location">
    <subcellularLocation>
        <location evidence="2 10">Nucleus</location>
    </subcellularLocation>
</comment>